<sequence>MANDASEHEAPTRRDTLKYGGTVIGGSLLAGCAGQSDESSTPTETVEGDETTATETEASKETDYSVSMSPMGRVSFDAVPESWVPYGGDYADMGVALGQASGMVGIGQPGEYYTYVYDELPGVSVERERIGRNDLVEAEMDKELFYEMESDVHVIDTGMLRNWFDWTDEDITEIRDNVAPFVGNMIFRRSDSWHDYRYYTLYQAFEKVATLFDERERYEAFRALHDEYIAGIQSRLPPATERPTVMLTYEGRNEPETFSPYRLNDKGTSKKQWNDLGVSDALAGTGVENLSTENRSELDYENLLEVDPDVLLIRGHEKKSASEFRDTVLGYMQEHPVGSELTAVQNGRVYRGGYLRQGPIHNLFLTERGAKQLYPDEFGEVTSDEQLFDRQRVADIVNGDI</sequence>
<dbReference type="PANTHER" id="PTHR30532:SF1">
    <property type="entry name" value="IRON(3+)-HYDROXAMATE-BINDING PROTEIN FHUD"/>
    <property type="match status" value="1"/>
</dbReference>
<dbReference type="InterPro" id="IPR051313">
    <property type="entry name" value="Bact_iron-sidero_bind"/>
</dbReference>
<dbReference type="EMBL" id="WMEO01000012">
    <property type="protein sequence ID" value="MYL16779.1"/>
    <property type="molecule type" value="Genomic_DNA"/>
</dbReference>
<evidence type="ECO:0000256" key="2">
    <source>
        <dbReference type="ARBA" id="ARBA00022448"/>
    </source>
</evidence>
<evidence type="ECO:0000256" key="3">
    <source>
        <dbReference type="ARBA" id="ARBA00022729"/>
    </source>
</evidence>
<evidence type="ECO:0000259" key="5">
    <source>
        <dbReference type="PROSITE" id="PS50983"/>
    </source>
</evidence>
<comment type="subcellular location">
    <subcellularLocation>
        <location evidence="1">Cell envelope</location>
    </subcellularLocation>
</comment>
<organism evidence="6 7">
    <name type="scientific">Halorubrum distributum</name>
    <dbReference type="NCBI Taxonomy" id="29283"/>
    <lineage>
        <taxon>Archaea</taxon>
        <taxon>Methanobacteriati</taxon>
        <taxon>Methanobacteriota</taxon>
        <taxon>Stenosarchaea group</taxon>
        <taxon>Halobacteria</taxon>
        <taxon>Halobacteriales</taxon>
        <taxon>Haloferacaceae</taxon>
        <taxon>Halorubrum</taxon>
        <taxon>Halorubrum distributum group</taxon>
    </lineage>
</organism>
<evidence type="ECO:0000313" key="6">
    <source>
        <dbReference type="EMBL" id="MYL16779.1"/>
    </source>
</evidence>
<feature type="compositionally biased region" description="Basic and acidic residues" evidence="4">
    <location>
        <begin position="1"/>
        <end position="17"/>
    </location>
</feature>
<keyword evidence="3" id="KW-0732">Signal</keyword>
<protein>
    <submittedName>
        <fullName evidence="6">ABC transporter substrate-binding protein</fullName>
    </submittedName>
</protein>
<dbReference type="Gene3D" id="3.40.50.1980">
    <property type="entry name" value="Nitrogenase molybdenum iron protein domain"/>
    <property type="match status" value="2"/>
</dbReference>
<dbReference type="Proteomes" id="UP000460194">
    <property type="component" value="Unassembled WGS sequence"/>
</dbReference>
<gene>
    <name evidence="6" type="ORF">GLW36_08985</name>
</gene>
<proteinExistence type="predicted"/>
<feature type="domain" description="Fe/B12 periplasmic-binding" evidence="5">
    <location>
        <begin position="82"/>
        <end position="381"/>
    </location>
</feature>
<dbReference type="InterPro" id="IPR002491">
    <property type="entry name" value="ABC_transptr_periplasmic_BD"/>
</dbReference>
<evidence type="ECO:0000256" key="1">
    <source>
        <dbReference type="ARBA" id="ARBA00004196"/>
    </source>
</evidence>
<feature type="region of interest" description="Disordered" evidence="4">
    <location>
        <begin position="1"/>
        <end position="20"/>
    </location>
</feature>
<accession>A0A6B1IC98</accession>
<reference evidence="6 7" key="1">
    <citation type="submission" date="2019-11" db="EMBL/GenBank/DDBJ databases">
        <title>Genome sequences of 17 halophilic strains isolated from different environments.</title>
        <authorList>
            <person name="Furrow R.E."/>
        </authorList>
    </citation>
    <scope>NUCLEOTIDE SEQUENCE [LARGE SCALE GENOMIC DNA]</scope>
    <source>
        <strain evidence="6 7">22517_05_Cabo</strain>
    </source>
</reference>
<dbReference type="RefSeq" id="WP_159369055.1">
    <property type="nucleotide sequence ID" value="NZ_WMEO01000012.1"/>
</dbReference>
<feature type="region of interest" description="Disordered" evidence="4">
    <location>
        <begin position="30"/>
        <end position="66"/>
    </location>
</feature>
<evidence type="ECO:0000256" key="4">
    <source>
        <dbReference type="SAM" id="MobiDB-lite"/>
    </source>
</evidence>
<evidence type="ECO:0000313" key="7">
    <source>
        <dbReference type="Proteomes" id="UP000460194"/>
    </source>
</evidence>
<dbReference type="Pfam" id="PF01497">
    <property type="entry name" value="Peripla_BP_2"/>
    <property type="match status" value="1"/>
</dbReference>
<dbReference type="AlphaFoldDB" id="A0A6B1IC98"/>
<dbReference type="PANTHER" id="PTHR30532">
    <property type="entry name" value="IRON III DICITRATE-BINDING PERIPLASMIC PROTEIN"/>
    <property type="match status" value="1"/>
</dbReference>
<dbReference type="SUPFAM" id="SSF53807">
    <property type="entry name" value="Helical backbone' metal receptor"/>
    <property type="match status" value="1"/>
</dbReference>
<comment type="caution">
    <text evidence="6">The sequence shown here is derived from an EMBL/GenBank/DDBJ whole genome shotgun (WGS) entry which is preliminary data.</text>
</comment>
<name>A0A6B1IC98_9EURY</name>
<dbReference type="PROSITE" id="PS50983">
    <property type="entry name" value="FE_B12_PBP"/>
    <property type="match status" value="1"/>
</dbReference>
<keyword evidence="2" id="KW-0813">Transport</keyword>